<evidence type="ECO:0000256" key="3">
    <source>
        <dbReference type="ARBA" id="ARBA00023235"/>
    </source>
</evidence>
<dbReference type="PANTHER" id="PTHR11142:SF0">
    <property type="entry name" value="TRNA PSEUDOURIDINE SYNTHASE-LIKE 1"/>
    <property type="match status" value="1"/>
</dbReference>
<dbReference type="Proteomes" id="UP000050465">
    <property type="component" value="Unassembled WGS sequence"/>
</dbReference>
<feature type="binding site" evidence="4 6">
    <location>
        <position position="125"/>
    </location>
    <ligand>
        <name>substrate</name>
    </ligand>
</feature>
<organism evidence="9 10">
    <name type="scientific">Phormidesmis priestleyi Ana</name>
    <dbReference type="NCBI Taxonomy" id="1666911"/>
    <lineage>
        <taxon>Bacteria</taxon>
        <taxon>Bacillati</taxon>
        <taxon>Cyanobacteriota</taxon>
        <taxon>Cyanophyceae</taxon>
        <taxon>Leptolyngbyales</taxon>
        <taxon>Leptolyngbyaceae</taxon>
        <taxon>Phormidesmis</taxon>
    </lineage>
</organism>
<comment type="function">
    <text evidence="4">Formation of pseudouridine at positions 38, 39 and 40 in the anticodon stem and loop of transfer RNAs.</text>
</comment>
<evidence type="ECO:0000256" key="5">
    <source>
        <dbReference type="PIRSR" id="PIRSR001430-1"/>
    </source>
</evidence>
<feature type="domain" description="Pseudouridine synthase I TruA alpha/beta" evidence="8">
    <location>
        <begin position="22"/>
        <end position="118"/>
    </location>
</feature>
<comment type="subunit">
    <text evidence="4">Homodimer.</text>
</comment>
<keyword evidence="2 4" id="KW-0819">tRNA processing</keyword>
<protein>
    <recommendedName>
        <fullName evidence="4">tRNA pseudouridine synthase A</fullName>
        <ecNumber evidence="4">5.4.99.12</ecNumber>
    </recommendedName>
    <alternativeName>
        <fullName evidence="4">tRNA pseudouridine(38-40) synthase</fullName>
    </alternativeName>
    <alternativeName>
        <fullName evidence="4">tRNA pseudouridylate synthase I</fullName>
    </alternativeName>
    <alternativeName>
        <fullName evidence="4">tRNA-uridine isomerase I</fullName>
    </alternativeName>
</protein>
<dbReference type="InterPro" id="IPR020103">
    <property type="entry name" value="PsdUridine_synth_cat_dom_sf"/>
</dbReference>
<dbReference type="AlphaFoldDB" id="A0A0P7YZD3"/>
<comment type="caution">
    <text evidence="9">The sequence shown here is derived from an EMBL/GenBank/DDBJ whole genome shotgun (WGS) entry which is preliminary data.</text>
</comment>
<gene>
    <name evidence="4 9" type="primary">truA</name>
    <name evidence="9" type="ORF">HLUCCA11_09580</name>
</gene>
<dbReference type="GO" id="GO:0160147">
    <property type="term" value="F:tRNA pseudouridine(38-40) synthase activity"/>
    <property type="evidence" value="ECO:0007669"/>
    <property type="project" value="UniProtKB-EC"/>
</dbReference>
<comment type="similarity">
    <text evidence="1 4 7">Belongs to the tRNA pseudouridine synthase TruA family.</text>
</comment>
<dbReference type="Pfam" id="PF01416">
    <property type="entry name" value="PseudoU_synth_1"/>
    <property type="match status" value="2"/>
</dbReference>
<dbReference type="HAMAP" id="MF_00171">
    <property type="entry name" value="TruA"/>
    <property type="match status" value="1"/>
</dbReference>
<feature type="domain" description="Pseudouridine synthase I TruA alpha/beta" evidence="8">
    <location>
        <begin position="162"/>
        <end position="261"/>
    </location>
</feature>
<dbReference type="Gene3D" id="3.30.70.660">
    <property type="entry name" value="Pseudouridine synthase I, catalytic domain, C-terminal subdomain"/>
    <property type="match status" value="1"/>
</dbReference>
<dbReference type="InterPro" id="IPR020097">
    <property type="entry name" value="PsdUridine_synth_TruA_a/b_dom"/>
</dbReference>
<dbReference type="GO" id="GO:0031119">
    <property type="term" value="P:tRNA pseudouridine synthesis"/>
    <property type="evidence" value="ECO:0007669"/>
    <property type="project" value="UniProtKB-UniRule"/>
</dbReference>
<dbReference type="STRING" id="1666911.HLUCCA11_09580"/>
<proteinExistence type="inferred from homology"/>
<dbReference type="FunFam" id="3.30.70.580:FF:000001">
    <property type="entry name" value="tRNA pseudouridine synthase A"/>
    <property type="match status" value="1"/>
</dbReference>
<evidence type="ECO:0000256" key="6">
    <source>
        <dbReference type="PIRSR" id="PIRSR001430-2"/>
    </source>
</evidence>
<dbReference type="InterPro" id="IPR001406">
    <property type="entry name" value="PsdUridine_synth_TruA"/>
</dbReference>
<evidence type="ECO:0000259" key="8">
    <source>
        <dbReference type="Pfam" id="PF01416"/>
    </source>
</evidence>
<dbReference type="PANTHER" id="PTHR11142">
    <property type="entry name" value="PSEUDOURIDYLATE SYNTHASE"/>
    <property type="match status" value="1"/>
</dbReference>
<keyword evidence="3 4" id="KW-0413">Isomerase</keyword>
<reference evidence="9 10" key="1">
    <citation type="submission" date="2015-09" db="EMBL/GenBank/DDBJ databases">
        <title>Identification and resolution of microdiversity through metagenomic sequencing of parallel consortia.</title>
        <authorList>
            <person name="Nelson W.C."/>
            <person name="Romine M.F."/>
            <person name="Lindemann S.R."/>
        </authorList>
    </citation>
    <scope>NUCLEOTIDE SEQUENCE [LARGE SCALE GENOMIC DNA]</scope>
    <source>
        <strain evidence="9">Ana</strain>
    </source>
</reference>
<evidence type="ECO:0000256" key="4">
    <source>
        <dbReference type="HAMAP-Rule" id="MF_00171"/>
    </source>
</evidence>
<evidence type="ECO:0000256" key="1">
    <source>
        <dbReference type="ARBA" id="ARBA00009375"/>
    </source>
</evidence>
<dbReference type="Gene3D" id="3.30.70.580">
    <property type="entry name" value="Pseudouridine synthase I, catalytic domain, N-terminal subdomain"/>
    <property type="match status" value="1"/>
</dbReference>
<feature type="active site" description="Nucleophile" evidence="4 5">
    <location>
        <position position="67"/>
    </location>
</feature>
<dbReference type="SUPFAM" id="SSF55120">
    <property type="entry name" value="Pseudouridine synthase"/>
    <property type="match status" value="1"/>
</dbReference>
<name>A0A0P7YZD3_9CYAN</name>
<dbReference type="PATRIC" id="fig|1666911.3.peg.715"/>
<evidence type="ECO:0000313" key="9">
    <source>
        <dbReference type="EMBL" id="KPQ35809.1"/>
    </source>
</evidence>
<sequence>MISNQLANLPQNKQSTHRVALIIQYKGTEFHGWQRQRKERTVQAEIEAVIASVLGYHTSLQGAGRTDRGVHAAAQAAHFEAPKAIPAKRWATIINNRLLNDIVIRASAAVPDDWHAQFSAQWRRYRYTIYTGKYPNLFVMPYVWHYYHQLLDESLMLAALTPLVGYHNLAAFHRAGSDRAHSWVEMQDIQCHRFGQFVQVELQAKGFLYGMVRLIMGLVVEVGQSQLTPEAFTAIWRNQHRDLVKYSAPPQGLCLLRVGYPHFPFPAEAWVDTQPQFSLPS</sequence>
<evidence type="ECO:0000256" key="2">
    <source>
        <dbReference type="ARBA" id="ARBA00022694"/>
    </source>
</evidence>
<comment type="catalytic activity">
    <reaction evidence="4 7">
        <text>uridine(38/39/40) in tRNA = pseudouridine(38/39/40) in tRNA</text>
        <dbReference type="Rhea" id="RHEA:22376"/>
        <dbReference type="Rhea" id="RHEA-COMP:10085"/>
        <dbReference type="Rhea" id="RHEA-COMP:10087"/>
        <dbReference type="ChEBI" id="CHEBI:65314"/>
        <dbReference type="ChEBI" id="CHEBI:65315"/>
        <dbReference type="EC" id="5.4.99.12"/>
    </reaction>
</comment>
<dbReference type="NCBIfam" id="TIGR00071">
    <property type="entry name" value="hisT_truA"/>
    <property type="match status" value="1"/>
</dbReference>
<dbReference type="GO" id="GO:0003723">
    <property type="term" value="F:RNA binding"/>
    <property type="evidence" value="ECO:0007669"/>
    <property type="project" value="InterPro"/>
</dbReference>
<dbReference type="PIRSF" id="PIRSF001430">
    <property type="entry name" value="tRNA_psdUrid_synth"/>
    <property type="match status" value="1"/>
</dbReference>
<dbReference type="CDD" id="cd02570">
    <property type="entry name" value="PseudoU_synth_EcTruA"/>
    <property type="match status" value="1"/>
</dbReference>
<accession>A0A0P7YZD3</accession>
<comment type="caution">
    <text evidence="4">Lacks conserved residue(s) required for the propagation of feature annotation.</text>
</comment>
<evidence type="ECO:0000256" key="7">
    <source>
        <dbReference type="RuleBase" id="RU003792"/>
    </source>
</evidence>
<dbReference type="InterPro" id="IPR020094">
    <property type="entry name" value="TruA/RsuA/RluB/E/F_N"/>
</dbReference>
<evidence type="ECO:0000313" key="10">
    <source>
        <dbReference type="Proteomes" id="UP000050465"/>
    </source>
</evidence>
<dbReference type="EMBL" id="LJZR01000010">
    <property type="protein sequence ID" value="KPQ35809.1"/>
    <property type="molecule type" value="Genomic_DNA"/>
</dbReference>
<dbReference type="InterPro" id="IPR020095">
    <property type="entry name" value="PsdUridine_synth_TruA_C"/>
</dbReference>
<dbReference type="EC" id="5.4.99.12" evidence="4"/>